<keyword evidence="1" id="KW-0175">Coiled coil</keyword>
<keyword evidence="2" id="KW-1133">Transmembrane helix</keyword>
<name>A0A6B2M5T4_9BACT</name>
<evidence type="ECO:0000313" key="3">
    <source>
        <dbReference type="EMBL" id="NDV63519.1"/>
    </source>
</evidence>
<reference evidence="3 4" key="1">
    <citation type="submission" date="2020-02" db="EMBL/GenBank/DDBJ databases">
        <title>Albibacoteraceae fam. nov., the first described family within the subdivision 4 Verrucomicrobia.</title>
        <authorList>
            <person name="Xi F."/>
        </authorList>
    </citation>
    <scope>NUCLEOTIDE SEQUENCE [LARGE SCALE GENOMIC DNA]</scope>
    <source>
        <strain evidence="3 4">CK1056</strain>
    </source>
</reference>
<keyword evidence="2" id="KW-0812">Transmembrane</keyword>
<proteinExistence type="predicted"/>
<protein>
    <submittedName>
        <fullName evidence="3">Uncharacterized protein</fullName>
    </submittedName>
</protein>
<evidence type="ECO:0000256" key="2">
    <source>
        <dbReference type="SAM" id="Phobius"/>
    </source>
</evidence>
<keyword evidence="2" id="KW-0472">Membrane</keyword>
<dbReference type="RefSeq" id="WP_163967135.1">
    <property type="nucleotide sequence ID" value="NZ_JAAGNX010000003.1"/>
</dbReference>
<feature type="coiled-coil region" evidence="1">
    <location>
        <begin position="42"/>
        <end position="185"/>
    </location>
</feature>
<comment type="caution">
    <text evidence="3">The sequence shown here is derived from an EMBL/GenBank/DDBJ whole genome shotgun (WGS) entry which is preliminary data.</text>
</comment>
<dbReference type="EMBL" id="JAAGNX010000003">
    <property type="protein sequence ID" value="NDV63519.1"/>
    <property type="molecule type" value="Genomic_DNA"/>
</dbReference>
<accession>A0A6B2M5T4</accession>
<gene>
    <name evidence="3" type="ORF">G0Q06_13725</name>
</gene>
<organism evidence="3 4">
    <name type="scientific">Oceanipulchritudo coccoides</name>
    <dbReference type="NCBI Taxonomy" id="2706888"/>
    <lineage>
        <taxon>Bacteria</taxon>
        <taxon>Pseudomonadati</taxon>
        <taxon>Verrucomicrobiota</taxon>
        <taxon>Opitutia</taxon>
        <taxon>Puniceicoccales</taxon>
        <taxon>Oceanipulchritudinaceae</taxon>
        <taxon>Oceanipulchritudo</taxon>
    </lineage>
</organism>
<dbReference type="Proteomes" id="UP000478417">
    <property type="component" value="Unassembled WGS sequence"/>
</dbReference>
<keyword evidence="4" id="KW-1185">Reference proteome</keyword>
<evidence type="ECO:0000256" key="1">
    <source>
        <dbReference type="SAM" id="Coils"/>
    </source>
</evidence>
<sequence>MKSLPLIVVLAVVAVVGFVLFFWNQGRLADKEQAMQEQMEFLLNEQEKIAGLEESIAAKQAEAERLAKEAVEARKMAEAQAETERLEREKMVAELNARLQKEAEERRQAEAAQLELQEKMESLQLAQKEAQVALAELQKTRGGGASYAPEEESLQQKLIEQEKLLASLEEENQSLKLRQQTLTEQQMRTEEAIMKAGGQVDIPYPEIRSPNVKRRQAIYFKERVAGSTTPGG</sequence>
<evidence type="ECO:0000313" key="4">
    <source>
        <dbReference type="Proteomes" id="UP000478417"/>
    </source>
</evidence>
<feature type="transmembrane region" description="Helical" evidence="2">
    <location>
        <begin position="6"/>
        <end position="23"/>
    </location>
</feature>
<dbReference type="AlphaFoldDB" id="A0A6B2M5T4"/>